<evidence type="ECO:0008006" key="5">
    <source>
        <dbReference type="Google" id="ProtNLM"/>
    </source>
</evidence>
<evidence type="ECO:0000256" key="2">
    <source>
        <dbReference type="SAM" id="SignalP"/>
    </source>
</evidence>
<evidence type="ECO:0000313" key="3">
    <source>
        <dbReference type="EMBL" id="MBE1457154.1"/>
    </source>
</evidence>
<dbReference type="Proteomes" id="UP000598217">
    <property type="component" value="Unassembled WGS sequence"/>
</dbReference>
<feature type="signal peptide" evidence="2">
    <location>
        <begin position="1"/>
        <end position="19"/>
    </location>
</feature>
<organism evidence="3 4">
    <name type="scientific">Nocardiopsis terrae</name>
    <dbReference type="NCBI Taxonomy" id="372655"/>
    <lineage>
        <taxon>Bacteria</taxon>
        <taxon>Bacillati</taxon>
        <taxon>Actinomycetota</taxon>
        <taxon>Actinomycetes</taxon>
        <taxon>Streptosporangiales</taxon>
        <taxon>Nocardiopsidaceae</taxon>
        <taxon>Nocardiopsis</taxon>
    </lineage>
</organism>
<keyword evidence="2" id="KW-0732">Signal</keyword>
<proteinExistence type="predicted"/>
<feature type="chain" id="PRO_5045873050" description="Nuclear transport factor 2 family protein" evidence="2">
    <location>
        <begin position="20"/>
        <end position="168"/>
    </location>
</feature>
<keyword evidence="4" id="KW-1185">Reference proteome</keyword>
<gene>
    <name evidence="3" type="ORF">H4W79_001368</name>
</gene>
<feature type="region of interest" description="Disordered" evidence="1">
    <location>
        <begin position="22"/>
        <end position="49"/>
    </location>
</feature>
<reference evidence="3 4" key="1">
    <citation type="submission" date="2020-10" db="EMBL/GenBank/DDBJ databases">
        <title>Sequencing the genomes of 1000 actinobacteria strains.</title>
        <authorList>
            <person name="Klenk H.-P."/>
        </authorList>
    </citation>
    <scope>NUCLEOTIDE SEQUENCE [LARGE SCALE GENOMIC DNA]</scope>
    <source>
        <strain evidence="3 4">DSM 45157</strain>
    </source>
</reference>
<accession>A0ABR9HDR6</accession>
<evidence type="ECO:0000256" key="1">
    <source>
        <dbReference type="SAM" id="MobiDB-lite"/>
    </source>
</evidence>
<dbReference type="PROSITE" id="PS51257">
    <property type="entry name" value="PROKAR_LIPOPROTEIN"/>
    <property type="match status" value="1"/>
</dbReference>
<dbReference type="RefSeq" id="WP_191273120.1">
    <property type="nucleotide sequence ID" value="NZ_BMXJ01000006.1"/>
</dbReference>
<comment type="caution">
    <text evidence="3">The sequence shown here is derived from an EMBL/GenBank/DDBJ whole genome shotgun (WGS) entry which is preliminary data.</text>
</comment>
<protein>
    <recommendedName>
        <fullName evidence="5">Nuclear transport factor 2 family protein</fullName>
    </recommendedName>
</protein>
<evidence type="ECO:0000313" key="4">
    <source>
        <dbReference type="Proteomes" id="UP000598217"/>
    </source>
</evidence>
<sequence length="168" mass="16853">MRRTLLCSLILTLALTACEGGEEAPADDTAGGSAAEGPDVSAEAEAEAAESARTVAEGFVAALVAGDGEAGCAFTDEGAQSAITGQSENARDCAAAFPDYLAELPGAQDTEGFEVGEVTVSTDLDGETLIASVELLHPEEAPGVLEVREGEDGQWRATRVPGAALGGA</sequence>
<name>A0ABR9HDR6_9ACTN</name>
<dbReference type="EMBL" id="JADBDY010000001">
    <property type="protein sequence ID" value="MBE1457154.1"/>
    <property type="molecule type" value="Genomic_DNA"/>
</dbReference>